<keyword evidence="3" id="KW-1185">Reference proteome</keyword>
<dbReference type="GO" id="GO:0005634">
    <property type="term" value="C:nucleus"/>
    <property type="evidence" value="ECO:0007669"/>
    <property type="project" value="TreeGrafter"/>
</dbReference>
<dbReference type="Pfam" id="PF10263">
    <property type="entry name" value="SprT-like"/>
    <property type="match status" value="1"/>
</dbReference>
<feature type="compositionally biased region" description="Polar residues" evidence="1">
    <location>
        <begin position="337"/>
        <end position="361"/>
    </location>
</feature>
<accession>A0AB39ZST6</accession>
<dbReference type="AlphaFoldDB" id="A0AB39ZST6"/>
<feature type="domain" description="SprT-like" evidence="2">
    <location>
        <begin position="465"/>
        <end position="610"/>
    </location>
</feature>
<name>A0AB39ZST6_DROSZ</name>
<evidence type="ECO:0000313" key="3">
    <source>
        <dbReference type="Proteomes" id="UP001652628"/>
    </source>
</evidence>
<feature type="region of interest" description="Disordered" evidence="1">
    <location>
        <begin position="189"/>
        <end position="211"/>
    </location>
</feature>
<dbReference type="Proteomes" id="UP001652628">
    <property type="component" value="Chromosome X"/>
</dbReference>
<dbReference type="GeneID" id="108019150"/>
<dbReference type="SMART" id="SM00731">
    <property type="entry name" value="SprT"/>
    <property type="match status" value="1"/>
</dbReference>
<sequence>MSGNPDNSLADLLMDCSLGDENKDPAGSDPSVSPVSTTRSQLVHLKSPCKVPQTEIQTDPNDSFSFVDADITSGSSVYLVSSGVSNESLVSCLHSSQHHSTSEEPITIEETTDCEFGHCSLDSDTSRPGAGDMDTPKFTLKRHSPDPAEHDLEIKKFHCDLEEMATPSNRSVVTRSGRAVVLRMNNEFDYSSSQSKDDGEEDSDDQSLETDDEEYQQALEFVQPKWHACKRRSLGNSSSSVCSTDESHSSPEAVPPIVYLELGEQVAIVRDEPKANIVLEDDGELKTQVHKFLGLMASRRRLYNPATNLDPELPEENENDISVSRLLDLSRSSATGLITPSPKRLTQSPRTPTPTWSSLNLSHRRRPTLEERQTKVFDDMVLQANANSYEEQTPDFLKEPIDLSDLPSRKQVALICRRHKSSIACLEQHPLFYRFVESLNPRTSINMCHPLAMTYREKNFNDCKVALAKVLFNMFNHAIFHCGLIAPIVWKRGMTTYCKSELEIAASGRRTARILLWENITQPGMLIKPLLHEMCHAAAFVFNRETGHGDNCRRWVYQAKSAMPELPVIEDCQATFKYTCTMCSRCSYGRIEFERDRLRCHHCQFEVGVKLCRKDDICHGTRPDFTITPFKSFVRENYMKLGEEGGSTHSSKMRLLNEEYNKMNAPTG</sequence>
<evidence type="ECO:0000256" key="1">
    <source>
        <dbReference type="SAM" id="MobiDB-lite"/>
    </source>
</evidence>
<organism evidence="3 4">
    <name type="scientific">Drosophila suzukii</name>
    <name type="common">Spotted-wing drosophila fruit fly</name>
    <dbReference type="NCBI Taxonomy" id="28584"/>
    <lineage>
        <taxon>Eukaryota</taxon>
        <taxon>Metazoa</taxon>
        <taxon>Ecdysozoa</taxon>
        <taxon>Arthropoda</taxon>
        <taxon>Hexapoda</taxon>
        <taxon>Insecta</taxon>
        <taxon>Pterygota</taxon>
        <taxon>Neoptera</taxon>
        <taxon>Endopterygota</taxon>
        <taxon>Diptera</taxon>
        <taxon>Brachycera</taxon>
        <taxon>Muscomorpha</taxon>
        <taxon>Ephydroidea</taxon>
        <taxon>Drosophilidae</taxon>
        <taxon>Drosophila</taxon>
        <taxon>Sophophora</taxon>
    </lineage>
</organism>
<dbReference type="RefSeq" id="XP_016942389.2">
    <property type="nucleotide sequence ID" value="XM_017086900.4"/>
</dbReference>
<feature type="region of interest" description="Disordered" evidence="1">
    <location>
        <begin position="337"/>
        <end position="370"/>
    </location>
</feature>
<feature type="compositionally biased region" description="Acidic residues" evidence="1">
    <location>
        <begin position="198"/>
        <end position="211"/>
    </location>
</feature>
<protein>
    <submittedName>
        <fullName evidence="4">Uncharacterized protein isoform X2</fullName>
    </submittedName>
</protein>
<dbReference type="PANTHER" id="PTHR23099">
    <property type="entry name" value="TRANSCRIPTIONAL REGULATOR"/>
    <property type="match status" value="1"/>
</dbReference>
<dbReference type="PANTHER" id="PTHR23099:SF0">
    <property type="entry name" value="GERM CELL NUCLEAR ACIDIC PROTEIN"/>
    <property type="match status" value="1"/>
</dbReference>
<evidence type="ECO:0000313" key="4">
    <source>
        <dbReference type="RefSeq" id="XP_016942389.2"/>
    </source>
</evidence>
<reference evidence="4" key="1">
    <citation type="submission" date="2025-08" db="UniProtKB">
        <authorList>
            <consortium name="RefSeq"/>
        </authorList>
    </citation>
    <scope>IDENTIFICATION</scope>
</reference>
<proteinExistence type="predicted"/>
<evidence type="ECO:0000259" key="2">
    <source>
        <dbReference type="SMART" id="SM00731"/>
    </source>
</evidence>
<dbReference type="InterPro" id="IPR006640">
    <property type="entry name" value="SprT-like_domain"/>
</dbReference>
<dbReference type="GO" id="GO:0006974">
    <property type="term" value="P:DNA damage response"/>
    <property type="evidence" value="ECO:0007669"/>
    <property type="project" value="UniProtKB-ARBA"/>
</dbReference>
<feature type="compositionally biased region" description="Polar residues" evidence="1">
    <location>
        <begin position="30"/>
        <end position="41"/>
    </location>
</feature>
<gene>
    <name evidence="4" type="primary">LOC108019150</name>
</gene>
<feature type="region of interest" description="Disordered" evidence="1">
    <location>
        <begin position="1"/>
        <end position="41"/>
    </location>
</feature>